<dbReference type="EMBL" id="JAAMPC010000001">
    <property type="protein sequence ID" value="KAG2331618.1"/>
    <property type="molecule type" value="Genomic_DNA"/>
</dbReference>
<comment type="caution">
    <text evidence="1">The sequence shown here is derived from an EMBL/GenBank/DDBJ whole genome shotgun (WGS) entry which is preliminary data.</text>
</comment>
<gene>
    <name evidence="1" type="ORF">Bca52824_002798</name>
</gene>
<dbReference type="AlphaFoldDB" id="A0A8X7WP19"/>
<organism evidence="1 2">
    <name type="scientific">Brassica carinata</name>
    <name type="common">Ethiopian mustard</name>
    <name type="synonym">Abyssinian cabbage</name>
    <dbReference type="NCBI Taxonomy" id="52824"/>
    <lineage>
        <taxon>Eukaryota</taxon>
        <taxon>Viridiplantae</taxon>
        <taxon>Streptophyta</taxon>
        <taxon>Embryophyta</taxon>
        <taxon>Tracheophyta</taxon>
        <taxon>Spermatophyta</taxon>
        <taxon>Magnoliopsida</taxon>
        <taxon>eudicotyledons</taxon>
        <taxon>Gunneridae</taxon>
        <taxon>Pentapetalae</taxon>
        <taxon>rosids</taxon>
        <taxon>malvids</taxon>
        <taxon>Brassicales</taxon>
        <taxon>Brassicaceae</taxon>
        <taxon>Brassiceae</taxon>
        <taxon>Brassica</taxon>
    </lineage>
</organism>
<accession>A0A8X7WP19</accession>
<protein>
    <submittedName>
        <fullName evidence="1">Uncharacterized protein</fullName>
    </submittedName>
</protein>
<keyword evidence="2" id="KW-1185">Reference proteome</keyword>
<reference evidence="1 2" key="1">
    <citation type="submission" date="2020-02" db="EMBL/GenBank/DDBJ databases">
        <authorList>
            <person name="Ma Q."/>
            <person name="Huang Y."/>
            <person name="Song X."/>
            <person name="Pei D."/>
        </authorList>
    </citation>
    <scope>NUCLEOTIDE SEQUENCE [LARGE SCALE GENOMIC DNA]</scope>
    <source>
        <strain evidence="1">Sxm20200214</strain>
        <tissue evidence="1">Leaf</tissue>
    </source>
</reference>
<sequence length="70" mass="7784">MDKLVCFGFTIGGVWANLQYFLSGANSCLGIAKNVKLSDIHLNGRWLLRPARSDPQVFLQAYLSIVTLKN</sequence>
<dbReference type="Proteomes" id="UP000886595">
    <property type="component" value="Unassembled WGS sequence"/>
</dbReference>
<evidence type="ECO:0000313" key="2">
    <source>
        <dbReference type="Proteomes" id="UP000886595"/>
    </source>
</evidence>
<proteinExistence type="predicted"/>
<name>A0A8X7WP19_BRACI</name>
<evidence type="ECO:0000313" key="1">
    <source>
        <dbReference type="EMBL" id="KAG2331618.1"/>
    </source>
</evidence>